<proteinExistence type="predicted"/>
<dbReference type="Proteomes" id="UP000664032">
    <property type="component" value="Unassembled WGS sequence"/>
</dbReference>
<organism evidence="1 2">
    <name type="scientific">Psilocybe cubensis</name>
    <name type="common">Psychedelic mushroom</name>
    <name type="synonym">Stropharia cubensis</name>
    <dbReference type="NCBI Taxonomy" id="181762"/>
    <lineage>
        <taxon>Eukaryota</taxon>
        <taxon>Fungi</taxon>
        <taxon>Dikarya</taxon>
        <taxon>Basidiomycota</taxon>
        <taxon>Agaricomycotina</taxon>
        <taxon>Agaricomycetes</taxon>
        <taxon>Agaricomycetidae</taxon>
        <taxon>Agaricales</taxon>
        <taxon>Agaricineae</taxon>
        <taxon>Strophariaceae</taxon>
        <taxon>Psilocybe</taxon>
    </lineage>
</organism>
<name>A0ACB8GJ48_PSICU</name>
<sequence>MLNPTRNLSSKASKLLWGLTLLATAAGAQELTDGQIGVVSARLAEAALMSWELGTRAQTILELNATEYSVFSSSSLPPPKTIPSSLASTHGLDPFFAIAHEVVANRSTANNNTSGPQAFLPDGSAGDPPSIGVAVLLADWTNQDDGRLDYAGAAKDQLDFLLTKVPRASDGAISHRVSELQLWSDFVYMVPPFLAYYGVLTRNRTLVAEAYNQIKLYRGHLRDNSTGLWMHVLLGADWNDPGFWCTGQGWAAAGMLRVFATMQHSEYSNTFKNEQKDLASWIKEIHDAVYPHLDDTNIFTNYPNQPVTASGNFYDAACTALLASTVYRAALVTKDGSHIADADRTRSTLFSTNTSQPPSSNASTALDGYAHLTADGWLTPVVNPHSFGMAGKESAEAQAFVVQLHAGHREWVQGGSRVSAATRNGRAEASAVWMTLVLVLAGAFFLFSIFSKYLDDIYRLSPPNLYTTIIRLSFPLHSACRYLHNPHTLPTLQKKTSPNNLFDPIIA</sequence>
<protein>
    <submittedName>
        <fullName evidence="1">Uncharacterized protein</fullName>
    </submittedName>
</protein>
<evidence type="ECO:0000313" key="1">
    <source>
        <dbReference type="EMBL" id="KAH9475546.1"/>
    </source>
</evidence>
<dbReference type="EMBL" id="JAFIQS020000012">
    <property type="protein sequence ID" value="KAH9475546.1"/>
    <property type="molecule type" value="Genomic_DNA"/>
</dbReference>
<accession>A0ACB8GJ48</accession>
<reference evidence="1" key="1">
    <citation type="submission" date="2021-10" db="EMBL/GenBank/DDBJ databases">
        <title>Psilocybe cubensis genome.</title>
        <authorList>
            <person name="Mckernan K.J."/>
            <person name="Crawford S."/>
            <person name="Trippe A."/>
            <person name="Kane L.T."/>
            <person name="Mclaughlin S."/>
        </authorList>
    </citation>
    <scope>NUCLEOTIDE SEQUENCE</scope>
    <source>
        <strain evidence="1">MGC-MH-2018</strain>
    </source>
</reference>
<evidence type="ECO:0000313" key="2">
    <source>
        <dbReference type="Proteomes" id="UP000664032"/>
    </source>
</evidence>
<comment type="caution">
    <text evidence="1">The sequence shown here is derived from an EMBL/GenBank/DDBJ whole genome shotgun (WGS) entry which is preliminary data.</text>
</comment>
<gene>
    <name evidence="1" type="ORF">JR316_0012661</name>
</gene>
<keyword evidence="2" id="KW-1185">Reference proteome</keyword>